<comment type="caution">
    <text evidence="5">The sequence shown here is derived from an EMBL/GenBank/DDBJ whole genome shotgun (WGS) entry which is preliminary data.</text>
</comment>
<dbReference type="AlphaFoldDB" id="A0A6A3NLN5"/>
<dbReference type="CDD" id="cd00200">
    <property type="entry name" value="WD40"/>
    <property type="match status" value="1"/>
</dbReference>
<keyword evidence="1 3" id="KW-0853">WD repeat</keyword>
<dbReference type="InterPro" id="IPR050630">
    <property type="entry name" value="WD_repeat_EMAP"/>
</dbReference>
<dbReference type="GO" id="GO:0005929">
    <property type="term" value="C:cilium"/>
    <property type="evidence" value="ECO:0007669"/>
    <property type="project" value="UniProtKB-ARBA"/>
</dbReference>
<dbReference type="OrthoDB" id="10264376at2759"/>
<evidence type="ECO:0000313" key="8">
    <source>
        <dbReference type="Proteomes" id="UP000435112"/>
    </source>
</evidence>
<evidence type="ECO:0000256" key="1">
    <source>
        <dbReference type="ARBA" id="ARBA00022574"/>
    </source>
</evidence>
<feature type="repeat" description="WD" evidence="3">
    <location>
        <begin position="665"/>
        <end position="707"/>
    </location>
</feature>
<evidence type="ECO:0000313" key="7">
    <source>
        <dbReference type="Proteomes" id="UP000429607"/>
    </source>
</evidence>
<dbReference type="PROSITE" id="PS00678">
    <property type="entry name" value="WD_REPEATS_1"/>
    <property type="match status" value="1"/>
</dbReference>
<evidence type="ECO:0000259" key="4">
    <source>
        <dbReference type="PROSITE" id="PS50181"/>
    </source>
</evidence>
<feature type="repeat" description="WD" evidence="3">
    <location>
        <begin position="841"/>
        <end position="875"/>
    </location>
</feature>
<gene>
    <name evidence="6" type="ORF">PR001_g1673</name>
    <name evidence="5" type="ORF">PR002_g1755</name>
</gene>
<sequence length="956" mass="105298">MGLCDLPSDLLAATLQFADHAALLRLEAVNRRVRDTVVQCDSWRILAQRLALYASDCVSRSSAEWKGLALMTQRPVGEELSVLRRVRDCSSVDHSNESAENTLTRSHCGIGVALLSNTVVADDPMAFKAIAKRLQLECGCARGRPCYWSSASTWGFSTTDHLDYTLWENCLVDSVQIVPYRVFWYPGSPTYSPKRVSFALYELRDDGEIGTLVFESMVFSIVKDMKMQTFELPSRVFLSRGVLRLNLFDRQEDIGLDVARWMQENNLPPYYTCLSYVGATGLLESATMFESRSLFSEKTMQYDGGNNVRGYEGVPAMDGKPSSRGFAIASNEPHHRFDKQSQSPAVIELEHTIGFSAVPNAIHYHPSGRDYVYPAGGSVLLTSFQDAHSQLFLRGHEGNVSCIAMSPSGRILASGERGRRADVLVWDYSARRLAFRLSEHDAGIAALGFSDDERLLCSVGVPEDGPRLYIWDVLTGNICATHQKMSNIVTAVVFGGMARDVKRRDTANYQFATVGHRLLQLWVLNPVTGELTQHKIEQTLIRDYTCVQFSPDRETLVAGSSSGDFCVVGVKTRQLFKVVPACSCGVNSLLYFDGGILVGGGDGSIIHYGHDFVDTCHVALDSGIVGMALNATQNEIVAGTQAGSIFSVRLAFGTSQRSLQATLLSENHSNGVVQIAYAPEVSDRFATISRDCTIRIWDASDYSVATRCIVGDAGAPTSLQYSLDILLSGWTDGCIRSHSSDSGELAWSIDNAHTGGVTALVLSHNQRFIVSAGVGGEVRVWDIRKRDLVSHLKEHSMAVTSLALYRDDLHVISCSRDRSLLCWDLRNERRISSHIQRMGGINTVALSADQRLVLSAGQEKRISYWDLRIDTPVTVIQKAHDEEATCIAVAHNLEVFATGGNDRLVKLWDFNTNQLIMDGVGHSGNVRGLAFSPDDRQLISVGDDGCVFVWNLYTEQ</sequence>
<dbReference type="Proteomes" id="UP000435112">
    <property type="component" value="Unassembled WGS sequence"/>
</dbReference>
<proteinExistence type="predicted"/>
<reference evidence="7 8" key="1">
    <citation type="submission" date="2018-09" db="EMBL/GenBank/DDBJ databases">
        <title>Genomic investigation of the strawberry pathogen Phytophthora fragariae indicates pathogenicity is determined by transcriptional variation in three key races.</title>
        <authorList>
            <person name="Adams T.M."/>
            <person name="Armitage A.D."/>
            <person name="Sobczyk M.K."/>
            <person name="Bates H.J."/>
            <person name="Dunwell J.M."/>
            <person name="Nellist C.F."/>
            <person name="Harrison R.J."/>
        </authorList>
    </citation>
    <scope>NUCLEOTIDE SEQUENCE [LARGE SCALE GENOMIC DNA]</scope>
    <source>
        <strain evidence="6 7">SCRP249</strain>
        <strain evidence="5 8">SCRP324</strain>
    </source>
</reference>
<dbReference type="Gene3D" id="2.130.10.10">
    <property type="entry name" value="YVTN repeat-like/Quinoprotein amine dehydrogenase"/>
    <property type="match status" value="3"/>
</dbReference>
<dbReference type="FunFam" id="2.130.10.10:FF:000992">
    <property type="entry name" value="WD repeat-containing protein 16"/>
    <property type="match status" value="1"/>
</dbReference>
<feature type="repeat" description="WD" evidence="3">
    <location>
        <begin position="919"/>
        <end position="956"/>
    </location>
</feature>
<feature type="repeat" description="WD" evidence="3">
    <location>
        <begin position="877"/>
        <end position="918"/>
    </location>
</feature>
<feature type="repeat" description="WD" evidence="3">
    <location>
        <begin position="750"/>
        <end position="791"/>
    </location>
</feature>
<dbReference type="PROSITE" id="PS50294">
    <property type="entry name" value="WD_REPEATS_REGION"/>
    <property type="match status" value="5"/>
</dbReference>
<dbReference type="InterPro" id="IPR036322">
    <property type="entry name" value="WD40_repeat_dom_sf"/>
</dbReference>
<dbReference type="InterPro" id="IPR001680">
    <property type="entry name" value="WD40_rpt"/>
</dbReference>
<evidence type="ECO:0000313" key="5">
    <source>
        <dbReference type="EMBL" id="KAE9046264.1"/>
    </source>
</evidence>
<dbReference type="InterPro" id="IPR015943">
    <property type="entry name" value="WD40/YVTN_repeat-like_dom_sf"/>
</dbReference>
<evidence type="ECO:0000256" key="2">
    <source>
        <dbReference type="ARBA" id="ARBA00022737"/>
    </source>
</evidence>
<dbReference type="PROSITE" id="PS50082">
    <property type="entry name" value="WD_REPEATS_2"/>
    <property type="match status" value="6"/>
</dbReference>
<dbReference type="EMBL" id="QXFV01000053">
    <property type="protein sequence ID" value="KAE9051191.1"/>
    <property type="molecule type" value="Genomic_DNA"/>
</dbReference>
<dbReference type="PANTHER" id="PTHR13720">
    <property type="entry name" value="WD-40 REPEAT PROTEIN"/>
    <property type="match status" value="1"/>
</dbReference>
<evidence type="ECO:0000256" key="3">
    <source>
        <dbReference type="PROSITE-ProRule" id="PRU00221"/>
    </source>
</evidence>
<dbReference type="InterPro" id="IPR019775">
    <property type="entry name" value="WD40_repeat_CS"/>
</dbReference>
<dbReference type="Pfam" id="PF00400">
    <property type="entry name" value="WD40"/>
    <property type="match status" value="6"/>
</dbReference>
<evidence type="ECO:0000313" key="6">
    <source>
        <dbReference type="EMBL" id="KAE9051191.1"/>
    </source>
</evidence>
<dbReference type="PROSITE" id="PS50181">
    <property type="entry name" value="FBOX"/>
    <property type="match status" value="1"/>
</dbReference>
<feature type="repeat" description="WD" evidence="3">
    <location>
        <begin position="792"/>
        <end position="833"/>
    </location>
</feature>
<accession>A0A6A3NLN5</accession>
<name>A0A6A3NLN5_9STRA</name>
<dbReference type="PANTHER" id="PTHR13720:SF39">
    <property type="entry name" value="F-BOX DOMAIN-CONTAINING PROTEIN"/>
    <property type="match status" value="1"/>
</dbReference>
<dbReference type="SUPFAM" id="SSF50978">
    <property type="entry name" value="WD40 repeat-like"/>
    <property type="match status" value="2"/>
</dbReference>
<keyword evidence="2" id="KW-0677">Repeat</keyword>
<dbReference type="Proteomes" id="UP000429607">
    <property type="component" value="Unassembled WGS sequence"/>
</dbReference>
<dbReference type="InterPro" id="IPR001810">
    <property type="entry name" value="F-box_dom"/>
</dbReference>
<dbReference type="SMART" id="SM00320">
    <property type="entry name" value="WD40"/>
    <property type="match status" value="11"/>
</dbReference>
<feature type="domain" description="F-box" evidence="4">
    <location>
        <begin position="1"/>
        <end position="46"/>
    </location>
</feature>
<protein>
    <recommendedName>
        <fullName evidence="4">F-box domain-containing protein</fullName>
    </recommendedName>
</protein>
<dbReference type="EMBL" id="QXFU01000054">
    <property type="protein sequence ID" value="KAE9046264.1"/>
    <property type="molecule type" value="Genomic_DNA"/>
</dbReference>
<organism evidence="5 8">
    <name type="scientific">Phytophthora rubi</name>
    <dbReference type="NCBI Taxonomy" id="129364"/>
    <lineage>
        <taxon>Eukaryota</taxon>
        <taxon>Sar</taxon>
        <taxon>Stramenopiles</taxon>
        <taxon>Oomycota</taxon>
        <taxon>Peronosporomycetes</taxon>
        <taxon>Peronosporales</taxon>
        <taxon>Peronosporaceae</taxon>
        <taxon>Phytophthora</taxon>
    </lineage>
</organism>